<protein>
    <submittedName>
        <fullName evidence="1">2-succinyl-5-enolpyruvyl-6-hydroxy-3-cyclohexene-1-carboxylate synthase</fullName>
    </submittedName>
</protein>
<dbReference type="Gene3D" id="3.40.50.970">
    <property type="match status" value="1"/>
</dbReference>
<proteinExistence type="predicted"/>
<comment type="caution">
    <text evidence="1">The sequence shown here is derived from an EMBL/GenBank/DDBJ whole genome shotgun (WGS) entry which is preliminary data.</text>
</comment>
<dbReference type="PANTHER" id="PTHR42916:SF1">
    <property type="entry name" value="PROTEIN PHYLLO, CHLOROPLASTIC"/>
    <property type="match status" value="1"/>
</dbReference>
<gene>
    <name evidence="1" type="ORF">OBE_02924</name>
</gene>
<sequence>MTYYNMWSDDIKMLDYSSNLPFSNMYVAKKLAEIIPDRSVLHLAILSSTRTMQFFDLKPNVKVYSNIGALGIDGCMSSFFGQASATDELAFCVVGDLSFFYDMNSAGIRGIKNNARIILLNNGGGSEFHFFMGKEKIPTINQYICAEHHKGAKGWIESLGYDYYSATTKEEVDNIIPTLAEESDRPIFVEIFTDMEEDAKLINRLFHDNRMKFGGMKLKMMEKAKSILSPSQIQKAKKLLKK</sequence>
<reference evidence="1" key="1">
    <citation type="journal article" date="2013" name="Environ. Microbiol.">
        <title>Microbiota from the distal guts of lean and obese adolescents exhibit partial functional redundancy besides clear differences in community structure.</title>
        <authorList>
            <person name="Ferrer M."/>
            <person name="Ruiz A."/>
            <person name="Lanza F."/>
            <person name="Haange S.B."/>
            <person name="Oberbach A."/>
            <person name="Till H."/>
            <person name="Bargiela R."/>
            <person name="Campoy C."/>
            <person name="Segura M.T."/>
            <person name="Richter M."/>
            <person name="von Bergen M."/>
            <person name="Seifert J."/>
            <person name="Suarez A."/>
        </authorList>
    </citation>
    <scope>NUCLEOTIDE SEQUENCE</scope>
</reference>
<evidence type="ECO:0000313" key="1">
    <source>
        <dbReference type="EMBL" id="EKC72371.1"/>
    </source>
</evidence>
<accession>K1ULG5</accession>
<name>K1ULG5_9ZZZZ</name>
<dbReference type="PANTHER" id="PTHR42916">
    <property type="entry name" value="2-SUCCINYL-5-ENOLPYRUVYL-6-HYDROXY-3-CYCLOHEXENE-1-CARBOXYLATE SYNTHASE"/>
    <property type="match status" value="1"/>
</dbReference>
<dbReference type="EMBL" id="AJWZ01001928">
    <property type="protein sequence ID" value="EKC72371.1"/>
    <property type="molecule type" value="Genomic_DNA"/>
</dbReference>
<dbReference type="AlphaFoldDB" id="K1ULG5"/>
<dbReference type="InterPro" id="IPR029061">
    <property type="entry name" value="THDP-binding"/>
</dbReference>
<dbReference type="SUPFAM" id="SSF52518">
    <property type="entry name" value="Thiamin diphosphate-binding fold (THDP-binding)"/>
    <property type="match status" value="1"/>
</dbReference>
<organism evidence="1">
    <name type="scientific">human gut metagenome</name>
    <dbReference type="NCBI Taxonomy" id="408170"/>
    <lineage>
        <taxon>unclassified sequences</taxon>
        <taxon>metagenomes</taxon>
        <taxon>organismal metagenomes</taxon>
    </lineage>
</organism>